<protein>
    <submittedName>
        <fullName evidence="2">CRISPR-associated protein Csb1</fullName>
    </submittedName>
</protein>
<evidence type="ECO:0000313" key="2">
    <source>
        <dbReference type="EMBL" id="SFS64902.1"/>
    </source>
</evidence>
<evidence type="ECO:0000313" key="3">
    <source>
        <dbReference type="Proteomes" id="UP000198873"/>
    </source>
</evidence>
<reference evidence="3" key="1">
    <citation type="submission" date="2016-10" db="EMBL/GenBank/DDBJ databases">
        <authorList>
            <person name="Varghese N."/>
            <person name="Submissions S."/>
        </authorList>
    </citation>
    <scope>NUCLEOTIDE SEQUENCE [LARGE SCALE GENOMIC DNA]</scope>
    <source>
        <strain evidence="3">CGMCC 4.7047</strain>
    </source>
</reference>
<dbReference type="EMBL" id="FPAB01000003">
    <property type="protein sequence ID" value="SFS64902.1"/>
    <property type="molecule type" value="Genomic_DNA"/>
</dbReference>
<dbReference type="InterPro" id="IPR013403">
    <property type="entry name" value="CRISPR-assoc_prot_Csb1/Cas7u"/>
</dbReference>
<dbReference type="RefSeq" id="WP_380979812.1">
    <property type="nucleotide sequence ID" value="NZ_JBHUTK010000007.1"/>
</dbReference>
<dbReference type="Pfam" id="PF09617">
    <property type="entry name" value="Cas_GSU0053"/>
    <property type="match status" value="1"/>
</dbReference>
<dbReference type="Proteomes" id="UP000198873">
    <property type="component" value="Unassembled WGS sequence"/>
</dbReference>
<dbReference type="AlphaFoldDB" id="A0A1I6RJM2"/>
<dbReference type="NCBIfam" id="TIGR02570">
    <property type="entry name" value="cas7_GSU0053"/>
    <property type="match status" value="1"/>
</dbReference>
<gene>
    <name evidence="2" type="ORF">SAMN05444716_103128</name>
</gene>
<dbReference type="STRING" id="1176198.SAMN05444716_103128"/>
<accession>A0A1I6RJM2</accession>
<keyword evidence="3" id="KW-1185">Reference proteome</keyword>
<sequence>MEQVYERLLAAASLRSGDGAVRVVAEYEPVGGVGTPVFPPTVKLEATNAAGYLREKRWLEGEPTEVVLLDQRQSQANRCETALLQAVERGEVFVPHLVLVTDAEGVAVRVSSLEAPHRSRDAYFRDAVDAEGRAFDETEPGAALRVAGVRDVGAYLRWVPSDLVFGVWDSHRKRRVQVKVPRAYSSEMVGVAPLASVRGAGRVDPLNLTGETVQLTDDGGWKSLDGEKPPKGTKTAKSSALGHGMIPPSEGIGGVTVRSIQRSATVSMAQLASLRFGKVSPELEAAGRALVGALALLGDRLAFSAPVVRLRSGCDLVLAEERVEWVMRGRDGAVVTEPLEVTSAADAVELFRVAVRRAEAAGLEWPSEPFVVRPNEQLQKAIEKSFVLAGAGEVEGE</sequence>
<feature type="region of interest" description="Disordered" evidence="1">
    <location>
        <begin position="218"/>
        <end position="245"/>
    </location>
</feature>
<proteinExistence type="predicted"/>
<name>A0A1I6RJM2_9ACTN</name>
<evidence type="ECO:0000256" key="1">
    <source>
        <dbReference type="SAM" id="MobiDB-lite"/>
    </source>
</evidence>
<organism evidence="2 3">
    <name type="scientific">Streptomyces harbinensis</name>
    <dbReference type="NCBI Taxonomy" id="1176198"/>
    <lineage>
        <taxon>Bacteria</taxon>
        <taxon>Bacillati</taxon>
        <taxon>Actinomycetota</taxon>
        <taxon>Actinomycetes</taxon>
        <taxon>Kitasatosporales</taxon>
        <taxon>Streptomycetaceae</taxon>
        <taxon>Streptomyces</taxon>
    </lineage>
</organism>